<gene>
    <name evidence="1" type="ORF">NP493_2528g00001</name>
</gene>
<dbReference type="EMBL" id="JAODUO010002512">
    <property type="protein sequence ID" value="KAK2152095.1"/>
    <property type="molecule type" value="Genomic_DNA"/>
</dbReference>
<sequence length="100" mass="11218">MQDISDQEDEATFHPIQRVPSLSGVAADREIVDVDTLEQKTVDGNTAFVVRGLVIEKVSTDVSFYYVGCAYCKTRMIVDDHGNLRCENHECVNGKTYFLV</sequence>
<name>A0AAD9N0C4_RIDPI</name>
<dbReference type="InterPro" id="IPR012340">
    <property type="entry name" value="NA-bd_OB-fold"/>
</dbReference>
<dbReference type="Proteomes" id="UP001209878">
    <property type="component" value="Unassembled WGS sequence"/>
</dbReference>
<dbReference type="SUPFAM" id="SSF50249">
    <property type="entry name" value="Nucleic acid-binding proteins"/>
    <property type="match status" value="1"/>
</dbReference>
<protein>
    <submittedName>
        <fullName evidence="1">Uncharacterized protein</fullName>
    </submittedName>
</protein>
<comment type="caution">
    <text evidence="1">The sequence shown here is derived from an EMBL/GenBank/DDBJ whole genome shotgun (WGS) entry which is preliminary data.</text>
</comment>
<keyword evidence="2" id="KW-1185">Reference proteome</keyword>
<accession>A0AAD9N0C4</accession>
<evidence type="ECO:0000313" key="2">
    <source>
        <dbReference type="Proteomes" id="UP001209878"/>
    </source>
</evidence>
<dbReference type="AlphaFoldDB" id="A0AAD9N0C4"/>
<organism evidence="1 2">
    <name type="scientific">Ridgeia piscesae</name>
    <name type="common">Tubeworm</name>
    <dbReference type="NCBI Taxonomy" id="27915"/>
    <lineage>
        <taxon>Eukaryota</taxon>
        <taxon>Metazoa</taxon>
        <taxon>Spiralia</taxon>
        <taxon>Lophotrochozoa</taxon>
        <taxon>Annelida</taxon>
        <taxon>Polychaeta</taxon>
        <taxon>Sedentaria</taxon>
        <taxon>Canalipalpata</taxon>
        <taxon>Sabellida</taxon>
        <taxon>Siboglinidae</taxon>
        <taxon>Ridgeia</taxon>
    </lineage>
</organism>
<dbReference type="Gene3D" id="2.40.50.140">
    <property type="entry name" value="Nucleic acid-binding proteins"/>
    <property type="match status" value="1"/>
</dbReference>
<evidence type="ECO:0000313" key="1">
    <source>
        <dbReference type="EMBL" id="KAK2152095.1"/>
    </source>
</evidence>
<reference evidence="1" key="1">
    <citation type="journal article" date="2023" name="Mol. Biol. Evol.">
        <title>Third-Generation Sequencing Reveals the Adaptive Role of the Epigenome in Three Deep-Sea Polychaetes.</title>
        <authorList>
            <person name="Perez M."/>
            <person name="Aroh O."/>
            <person name="Sun Y."/>
            <person name="Lan Y."/>
            <person name="Juniper S.K."/>
            <person name="Young C.R."/>
            <person name="Angers B."/>
            <person name="Qian P.Y."/>
        </authorList>
    </citation>
    <scope>NUCLEOTIDE SEQUENCE</scope>
    <source>
        <strain evidence="1">R07B-5</strain>
    </source>
</reference>
<proteinExistence type="predicted"/>